<evidence type="ECO:0000256" key="3">
    <source>
        <dbReference type="ARBA" id="ARBA00022968"/>
    </source>
</evidence>
<dbReference type="PANTHER" id="PTHR42852">
    <property type="entry name" value="THIOL:DISULFIDE INTERCHANGE PROTEIN DSBE"/>
    <property type="match status" value="1"/>
</dbReference>
<dbReference type="GO" id="GO:0017004">
    <property type="term" value="P:cytochrome complex assembly"/>
    <property type="evidence" value="ECO:0007669"/>
    <property type="project" value="UniProtKB-KW"/>
</dbReference>
<comment type="subcellular location">
    <subcellularLocation>
        <location evidence="1">Cell envelope</location>
    </subcellularLocation>
</comment>
<dbReference type="SUPFAM" id="SSF52833">
    <property type="entry name" value="Thioredoxin-like"/>
    <property type="match status" value="1"/>
</dbReference>
<keyword evidence="3" id="KW-0735">Signal-anchor</keyword>
<dbReference type="Gene3D" id="3.40.30.10">
    <property type="entry name" value="Glutaredoxin"/>
    <property type="match status" value="1"/>
</dbReference>
<evidence type="ECO:0000256" key="5">
    <source>
        <dbReference type="ARBA" id="ARBA00023284"/>
    </source>
</evidence>
<organism evidence="8 9">
    <name type="scientific">Pontibacillus yanchengensis</name>
    <dbReference type="NCBI Taxonomy" id="462910"/>
    <lineage>
        <taxon>Bacteria</taxon>
        <taxon>Bacillati</taxon>
        <taxon>Bacillota</taxon>
        <taxon>Bacilli</taxon>
        <taxon>Bacillales</taxon>
        <taxon>Bacillaceae</taxon>
        <taxon>Pontibacillus</taxon>
    </lineage>
</organism>
<dbReference type="PANTHER" id="PTHR42852:SF6">
    <property type="entry name" value="THIOL:DISULFIDE INTERCHANGE PROTEIN DSBE"/>
    <property type="match status" value="1"/>
</dbReference>
<dbReference type="CDD" id="cd02966">
    <property type="entry name" value="TlpA_like_family"/>
    <property type="match status" value="1"/>
</dbReference>
<sequence length="185" mass="21034">MKKTKGRLLLRTSILMLFVAGLIYAIYQSYSKDSDMITAGDKAPDFQLQTLDGNTIQLSDYRGQGVFLNFWATYCPPCKEEMPYMESQYQKFKDKGVTVLAVDLGEPKIPVKRFVDKYELTFPIPMDKNESVMDAYGVGPIPVTFLINKNGVVEDRITAGLTESDIRKYMKQIQPEDYQKGEALD</sequence>
<protein>
    <submittedName>
        <fullName evidence="8">Thiol-disulfide oxidoreductase ResA</fullName>
    </submittedName>
</protein>
<dbReference type="EMBL" id="WMEQ01000001">
    <property type="protein sequence ID" value="MYL32134.1"/>
    <property type="molecule type" value="Genomic_DNA"/>
</dbReference>
<name>A0A6I4ZSE8_9BACI</name>
<evidence type="ECO:0000256" key="2">
    <source>
        <dbReference type="ARBA" id="ARBA00022748"/>
    </source>
</evidence>
<dbReference type="InterPro" id="IPR017937">
    <property type="entry name" value="Thioredoxin_CS"/>
</dbReference>
<evidence type="ECO:0000256" key="4">
    <source>
        <dbReference type="ARBA" id="ARBA00023157"/>
    </source>
</evidence>
<evidence type="ECO:0000256" key="6">
    <source>
        <dbReference type="SAM" id="Phobius"/>
    </source>
</evidence>
<proteinExistence type="predicted"/>
<dbReference type="InterPro" id="IPR050553">
    <property type="entry name" value="Thioredoxin_ResA/DsbE_sf"/>
</dbReference>
<keyword evidence="6" id="KW-0472">Membrane</keyword>
<dbReference type="GO" id="GO:0016491">
    <property type="term" value="F:oxidoreductase activity"/>
    <property type="evidence" value="ECO:0007669"/>
    <property type="project" value="InterPro"/>
</dbReference>
<dbReference type="InterPro" id="IPR013766">
    <property type="entry name" value="Thioredoxin_domain"/>
</dbReference>
<dbReference type="AlphaFoldDB" id="A0A6I4ZSE8"/>
<dbReference type="InterPro" id="IPR036249">
    <property type="entry name" value="Thioredoxin-like_sf"/>
</dbReference>
<dbReference type="NCBIfam" id="NF002854">
    <property type="entry name" value="PRK03147.1"/>
    <property type="match status" value="1"/>
</dbReference>
<dbReference type="OrthoDB" id="25753at2"/>
<feature type="transmembrane region" description="Helical" evidence="6">
    <location>
        <begin position="9"/>
        <end position="27"/>
    </location>
</feature>
<reference evidence="8 9" key="1">
    <citation type="submission" date="2019-11" db="EMBL/GenBank/DDBJ databases">
        <title>Genome sequences of 17 halophilic strains isolated from different environments.</title>
        <authorList>
            <person name="Furrow R.E."/>
        </authorList>
    </citation>
    <scope>NUCLEOTIDE SEQUENCE [LARGE SCALE GENOMIC DNA]</scope>
    <source>
        <strain evidence="8 9">22514_16_FS</strain>
    </source>
</reference>
<evidence type="ECO:0000313" key="9">
    <source>
        <dbReference type="Proteomes" id="UP000468638"/>
    </source>
</evidence>
<comment type="caution">
    <text evidence="8">The sequence shown here is derived from an EMBL/GenBank/DDBJ whole genome shotgun (WGS) entry which is preliminary data.</text>
</comment>
<dbReference type="Pfam" id="PF00578">
    <property type="entry name" value="AhpC-TSA"/>
    <property type="match status" value="1"/>
</dbReference>
<dbReference type="Proteomes" id="UP000468638">
    <property type="component" value="Unassembled WGS sequence"/>
</dbReference>
<dbReference type="GO" id="GO:0030313">
    <property type="term" value="C:cell envelope"/>
    <property type="evidence" value="ECO:0007669"/>
    <property type="project" value="UniProtKB-SubCell"/>
</dbReference>
<keyword evidence="5" id="KW-0676">Redox-active center</keyword>
<gene>
    <name evidence="8" type="primary">resA</name>
    <name evidence="8" type="ORF">GLW05_00755</name>
</gene>
<evidence type="ECO:0000259" key="7">
    <source>
        <dbReference type="PROSITE" id="PS51352"/>
    </source>
</evidence>
<dbReference type="RefSeq" id="WP_160847452.1">
    <property type="nucleotide sequence ID" value="NZ_WMEQ01000001.1"/>
</dbReference>
<keyword evidence="4" id="KW-1015">Disulfide bond</keyword>
<evidence type="ECO:0000313" key="8">
    <source>
        <dbReference type="EMBL" id="MYL32134.1"/>
    </source>
</evidence>
<dbReference type="InterPro" id="IPR000866">
    <property type="entry name" value="AhpC/TSA"/>
</dbReference>
<dbReference type="PROSITE" id="PS51352">
    <property type="entry name" value="THIOREDOXIN_2"/>
    <property type="match status" value="1"/>
</dbReference>
<keyword evidence="6" id="KW-1133">Transmembrane helix</keyword>
<dbReference type="PROSITE" id="PS00194">
    <property type="entry name" value="THIOREDOXIN_1"/>
    <property type="match status" value="1"/>
</dbReference>
<accession>A0A6I4ZSE8</accession>
<keyword evidence="6" id="KW-0812">Transmembrane</keyword>
<dbReference type="GO" id="GO:0016209">
    <property type="term" value="F:antioxidant activity"/>
    <property type="evidence" value="ECO:0007669"/>
    <property type="project" value="InterPro"/>
</dbReference>
<keyword evidence="2" id="KW-0201">Cytochrome c-type biogenesis</keyword>
<evidence type="ECO:0000256" key="1">
    <source>
        <dbReference type="ARBA" id="ARBA00004196"/>
    </source>
</evidence>
<feature type="domain" description="Thioredoxin" evidence="7">
    <location>
        <begin position="37"/>
        <end position="175"/>
    </location>
</feature>